<proteinExistence type="predicted"/>
<reference evidence="8" key="1">
    <citation type="submission" date="2020-05" db="EMBL/GenBank/DDBJ databases">
        <title>Phylogenomic resolution of chytrid fungi.</title>
        <authorList>
            <person name="Stajich J.E."/>
            <person name="Amses K."/>
            <person name="Simmons R."/>
            <person name="Seto K."/>
            <person name="Myers J."/>
            <person name="Bonds A."/>
            <person name="Quandt C.A."/>
            <person name="Barry K."/>
            <person name="Liu P."/>
            <person name="Grigoriev I."/>
            <person name="Longcore J.E."/>
            <person name="James T.Y."/>
        </authorList>
    </citation>
    <scope>NUCLEOTIDE SEQUENCE</scope>
    <source>
        <strain evidence="8">JEL0318</strain>
    </source>
</reference>
<name>A0AAD5X6L2_9FUNG</name>
<feature type="region of interest" description="Disordered" evidence="6">
    <location>
        <begin position="351"/>
        <end position="396"/>
    </location>
</feature>
<dbReference type="EMBL" id="JADGJD010000148">
    <property type="protein sequence ID" value="KAJ3054260.1"/>
    <property type="molecule type" value="Genomic_DNA"/>
</dbReference>
<evidence type="ECO:0000313" key="8">
    <source>
        <dbReference type="EMBL" id="KAJ3054260.1"/>
    </source>
</evidence>
<dbReference type="SUPFAM" id="SSF57756">
    <property type="entry name" value="Retrovirus zinc finger-like domains"/>
    <property type="match status" value="2"/>
</dbReference>
<dbReference type="GO" id="GO:0003676">
    <property type="term" value="F:nucleic acid binding"/>
    <property type="evidence" value="ECO:0007669"/>
    <property type="project" value="InterPro"/>
</dbReference>
<feature type="compositionally biased region" description="Basic residues" evidence="6">
    <location>
        <begin position="1"/>
        <end position="10"/>
    </location>
</feature>
<feature type="compositionally biased region" description="Basic residues" evidence="6">
    <location>
        <begin position="387"/>
        <end position="396"/>
    </location>
</feature>
<dbReference type="SMART" id="SM00343">
    <property type="entry name" value="ZnF_C2HC"/>
    <property type="match status" value="4"/>
</dbReference>
<dbReference type="GO" id="GO:0008270">
    <property type="term" value="F:zinc ion binding"/>
    <property type="evidence" value="ECO:0007669"/>
    <property type="project" value="UniProtKB-KW"/>
</dbReference>
<gene>
    <name evidence="8" type="ORF">HK097_002245</name>
</gene>
<sequence>MTRVTKMARKTHVESSGFNVTPLIPKSKQHVSAPSPVAASPPSSTKLPGVKEEKATTGKRKRKADAKDVAEAGGGEGDLNGGQSAGGGIGKPNSQIELNAGEAGDVGTEEGGGDGGDQESQPKKKKMRHRSKLDPSERKTAKDDAAADDYLSKKERDSLKRRTRKQKLKERKMTCFLCRKQGHSIKFCPSAPSSEDTPALTMEDGCEGSLVSGGAVEGICYRCGSLEHRLAQCKKKTDSRNYHFCFLVWLDSPRKDNQIPRNTTGNPLPFASCFICNQKGHLSSQCPENERGLYPNGGGCKFCGSVRHLARDCKPAQQEAGFTTLGKMDLAQGGDDDDVFVALKKMQESKADRCGSGSSGKAAMGDQRVEMAAASGETRAGTSASRVKPKKKVVSF</sequence>
<dbReference type="PROSITE" id="PS50158">
    <property type="entry name" value="ZF_CCHC"/>
    <property type="match status" value="1"/>
</dbReference>
<feature type="region of interest" description="Disordered" evidence="6">
    <location>
        <begin position="1"/>
        <end position="166"/>
    </location>
</feature>
<evidence type="ECO:0000256" key="3">
    <source>
        <dbReference type="ARBA" id="ARBA00022771"/>
    </source>
</evidence>
<protein>
    <recommendedName>
        <fullName evidence="7">CCHC-type domain-containing protein</fullName>
    </recommendedName>
</protein>
<dbReference type="GO" id="GO:0005730">
    <property type="term" value="C:nucleolus"/>
    <property type="evidence" value="ECO:0007669"/>
    <property type="project" value="TreeGrafter"/>
</dbReference>
<keyword evidence="4" id="KW-0862">Zinc</keyword>
<feature type="compositionally biased region" description="Basic and acidic residues" evidence="6">
    <location>
        <begin position="132"/>
        <end position="160"/>
    </location>
</feature>
<organism evidence="8 9">
    <name type="scientific">Rhizophlyctis rosea</name>
    <dbReference type="NCBI Taxonomy" id="64517"/>
    <lineage>
        <taxon>Eukaryota</taxon>
        <taxon>Fungi</taxon>
        <taxon>Fungi incertae sedis</taxon>
        <taxon>Chytridiomycota</taxon>
        <taxon>Chytridiomycota incertae sedis</taxon>
        <taxon>Chytridiomycetes</taxon>
        <taxon>Rhizophlyctidales</taxon>
        <taxon>Rhizophlyctidaceae</taxon>
        <taxon>Rhizophlyctis</taxon>
    </lineage>
</organism>
<dbReference type="Pfam" id="PF00098">
    <property type="entry name" value="zf-CCHC"/>
    <property type="match status" value="2"/>
</dbReference>
<evidence type="ECO:0000256" key="1">
    <source>
        <dbReference type="ARBA" id="ARBA00022723"/>
    </source>
</evidence>
<evidence type="ECO:0000256" key="5">
    <source>
        <dbReference type="PROSITE-ProRule" id="PRU00047"/>
    </source>
</evidence>
<feature type="domain" description="CCHC-type" evidence="7">
    <location>
        <begin position="273"/>
        <end position="288"/>
    </location>
</feature>
<dbReference type="PANTHER" id="PTHR46242">
    <property type="entry name" value="ZINC FINGER CCHC DOMAIN-CONTAINING PROTEIN 9 ZCCHC9"/>
    <property type="match status" value="1"/>
</dbReference>
<keyword evidence="3 5" id="KW-0863">Zinc-finger</keyword>
<evidence type="ECO:0000259" key="7">
    <source>
        <dbReference type="PROSITE" id="PS50158"/>
    </source>
</evidence>
<comment type="caution">
    <text evidence="8">The sequence shown here is derived from an EMBL/GenBank/DDBJ whole genome shotgun (WGS) entry which is preliminary data.</text>
</comment>
<feature type="compositionally biased region" description="Low complexity" evidence="6">
    <location>
        <begin position="31"/>
        <end position="44"/>
    </location>
</feature>
<dbReference type="PANTHER" id="PTHR46242:SF1">
    <property type="entry name" value="ZINC FINGER CCHC DOMAIN-CONTAINING PROTEIN 9"/>
    <property type="match status" value="1"/>
</dbReference>
<dbReference type="InterPro" id="IPR001878">
    <property type="entry name" value="Znf_CCHC"/>
</dbReference>
<feature type="compositionally biased region" description="Gly residues" evidence="6">
    <location>
        <begin position="72"/>
        <end position="90"/>
    </location>
</feature>
<dbReference type="Gene3D" id="4.10.60.10">
    <property type="entry name" value="Zinc finger, CCHC-type"/>
    <property type="match status" value="2"/>
</dbReference>
<evidence type="ECO:0000256" key="2">
    <source>
        <dbReference type="ARBA" id="ARBA00022737"/>
    </source>
</evidence>
<evidence type="ECO:0000313" key="9">
    <source>
        <dbReference type="Proteomes" id="UP001212841"/>
    </source>
</evidence>
<evidence type="ECO:0000256" key="4">
    <source>
        <dbReference type="ARBA" id="ARBA00022833"/>
    </source>
</evidence>
<dbReference type="Proteomes" id="UP001212841">
    <property type="component" value="Unassembled WGS sequence"/>
</dbReference>
<accession>A0AAD5X6L2</accession>
<keyword evidence="2" id="KW-0677">Repeat</keyword>
<dbReference type="InterPro" id="IPR042246">
    <property type="entry name" value="ZCCHC9"/>
</dbReference>
<evidence type="ECO:0000256" key="6">
    <source>
        <dbReference type="SAM" id="MobiDB-lite"/>
    </source>
</evidence>
<dbReference type="FunFam" id="4.10.60.10:FF:000091">
    <property type="entry name" value="Zinc finger CCHC-type-containing 9"/>
    <property type="match status" value="1"/>
</dbReference>
<keyword evidence="9" id="KW-1185">Reference proteome</keyword>
<dbReference type="InterPro" id="IPR036875">
    <property type="entry name" value="Znf_CCHC_sf"/>
</dbReference>
<keyword evidence="1" id="KW-0479">Metal-binding</keyword>
<dbReference type="AlphaFoldDB" id="A0AAD5X6L2"/>